<gene>
    <name evidence="9" type="ORF">ACFPOB_29705</name>
</gene>
<evidence type="ECO:0000256" key="1">
    <source>
        <dbReference type="ARBA" id="ARBA00003544"/>
    </source>
</evidence>
<protein>
    <submittedName>
        <fullName evidence="9">IS5 family transposase</fullName>
    </submittedName>
</protein>
<evidence type="ECO:0000313" key="10">
    <source>
        <dbReference type="Proteomes" id="UP001596053"/>
    </source>
</evidence>
<accession>A0ABW0J0W8</accession>
<dbReference type="NCBIfam" id="NF033581">
    <property type="entry name" value="transpos_IS5_4"/>
    <property type="match status" value="1"/>
</dbReference>
<keyword evidence="10" id="KW-1185">Reference proteome</keyword>
<feature type="domain" description="Transposase IS4-like" evidence="7">
    <location>
        <begin position="193"/>
        <end position="339"/>
    </location>
</feature>
<evidence type="ECO:0000259" key="8">
    <source>
        <dbReference type="Pfam" id="PF05598"/>
    </source>
</evidence>
<feature type="compositionally biased region" description="Basic and acidic residues" evidence="6">
    <location>
        <begin position="177"/>
        <end position="189"/>
    </location>
</feature>
<organism evidence="9 10">
    <name type="scientific">Bosea eneae</name>
    <dbReference type="NCBI Taxonomy" id="151454"/>
    <lineage>
        <taxon>Bacteria</taxon>
        <taxon>Pseudomonadati</taxon>
        <taxon>Pseudomonadota</taxon>
        <taxon>Alphaproteobacteria</taxon>
        <taxon>Hyphomicrobiales</taxon>
        <taxon>Boseaceae</taxon>
        <taxon>Bosea</taxon>
    </lineage>
</organism>
<evidence type="ECO:0000313" key="9">
    <source>
        <dbReference type="EMBL" id="MFC5423712.1"/>
    </source>
</evidence>
<dbReference type="Pfam" id="PF01609">
    <property type="entry name" value="DDE_Tnp_1"/>
    <property type="match status" value="1"/>
</dbReference>
<dbReference type="PANTHER" id="PTHR35604:SF2">
    <property type="entry name" value="TRANSPOSASE INSH FOR INSERTION SEQUENCE ELEMENT IS5A-RELATED"/>
    <property type="match status" value="1"/>
</dbReference>
<evidence type="ECO:0000256" key="6">
    <source>
        <dbReference type="SAM" id="MobiDB-lite"/>
    </source>
</evidence>
<dbReference type="Pfam" id="PF05598">
    <property type="entry name" value="DUF772"/>
    <property type="match status" value="1"/>
</dbReference>
<keyword evidence="3" id="KW-0815">Transposition</keyword>
<dbReference type="InterPro" id="IPR002559">
    <property type="entry name" value="Transposase_11"/>
</dbReference>
<dbReference type="PANTHER" id="PTHR35604">
    <property type="entry name" value="TRANSPOSASE INSH FOR INSERTION SEQUENCE ELEMENT IS5A-RELATED"/>
    <property type="match status" value="1"/>
</dbReference>
<name>A0ABW0J0W8_9HYPH</name>
<comment type="caution">
    <text evidence="9">The sequence shown here is derived from an EMBL/GenBank/DDBJ whole genome shotgun (WGS) entry which is preliminary data.</text>
</comment>
<feature type="region of interest" description="Disordered" evidence="6">
    <location>
        <begin position="159"/>
        <end position="203"/>
    </location>
</feature>
<feature type="domain" description="Transposase InsH N-terminal" evidence="8">
    <location>
        <begin position="16"/>
        <end position="114"/>
    </location>
</feature>
<dbReference type="RefSeq" id="WP_377801778.1">
    <property type="nucleotide sequence ID" value="NZ_JBHSLW010000103.1"/>
</dbReference>
<dbReference type="InterPro" id="IPR047959">
    <property type="entry name" value="Transpos_IS5"/>
</dbReference>
<evidence type="ECO:0000256" key="2">
    <source>
        <dbReference type="ARBA" id="ARBA00010075"/>
    </source>
</evidence>
<evidence type="ECO:0000256" key="4">
    <source>
        <dbReference type="ARBA" id="ARBA00023125"/>
    </source>
</evidence>
<comment type="function">
    <text evidence="1">Involved in the transposition of the insertion sequence IS5.</text>
</comment>
<sequence length="340" mass="37941">MRGDDNRTGELFSYVDLEARVRRDHPLRAVRAIVNEALGALKGEFAALYSPIGRPSIPPEKLLRAMLLQALYSIRSERLLMERLEYDLLFRWFVGIGVDDPAWDHSTFSKNRDRLLEGDIAAKFLAAVLAQPRVKRLLSSDHFSVDGTLIEAWASMKSVRPKDGPAEPPAGAGGRNAEADFHGQKRSNDTHASTTDPDARLYKKGKGKEAKLCFIGHGLMENRHGLLVDACLTFADGQAERVAALHMIEPLADRPRRITLGADKAYDTQDFVNELRSMKVTPHVARNTSGRRSAIDSRTTRHGGYAASQRIRKRIEEAFGWIKTVAGQDKTKFRGRDRVG</sequence>
<proteinExistence type="inferred from homology"/>
<evidence type="ECO:0000256" key="3">
    <source>
        <dbReference type="ARBA" id="ARBA00022578"/>
    </source>
</evidence>
<evidence type="ECO:0000259" key="7">
    <source>
        <dbReference type="Pfam" id="PF01609"/>
    </source>
</evidence>
<keyword evidence="4" id="KW-0238">DNA-binding</keyword>
<dbReference type="InterPro" id="IPR008490">
    <property type="entry name" value="Transposase_InsH_N"/>
</dbReference>
<comment type="similarity">
    <text evidence="2">Belongs to the transposase 11 family.</text>
</comment>
<dbReference type="EMBL" id="JBHSLW010000103">
    <property type="protein sequence ID" value="MFC5423712.1"/>
    <property type="molecule type" value="Genomic_DNA"/>
</dbReference>
<dbReference type="Proteomes" id="UP001596053">
    <property type="component" value="Unassembled WGS sequence"/>
</dbReference>
<feature type="non-terminal residue" evidence="9">
    <location>
        <position position="340"/>
    </location>
</feature>
<reference evidence="10" key="1">
    <citation type="journal article" date="2019" name="Int. J. Syst. Evol. Microbiol.">
        <title>The Global Catalogue of Microorganisms (GCM) 10K type strain sequencing project: providing services to taxonomists for standard genome sequencing and annotation.</title>
        <authorList>
            <consortium name="The Broad Institute Genomics Platform"/>
            <consortium name="The Broad Institute Genome Sequencing Center for Infectious Disease"/>
            <person name="Wu L."/>
            <person name="Ma J."/>
        </authorList>
    </citation>
    <scope>NUCLEOTIDE SEQUENCE [LARGE SCALE GENOMIC DNA]</scope>
    <source>
        <strain evidence="10">NCAIM B.01391</strain>
    </source>
</reference>
<evidence type="ECO:0000256" key="5">
    <source>
        <dbReference type="ARBA" id="ARBA00023172"/>
    </source>
</evidence>
<keyword evidence="5" id="KW-0233">DNA recombination</keyword>